<dbReference type="AlphaFoldDB" id="A0A2Z5JD53"/>
<feature type="domain" description="Protein kinase" evidence="6">
    <location>
        <begin position="20"/>
        <end position="275"/>
    </location>
</feature>
<dbReference type="CDD" id="cd14014">
    <property type="entry name" value="STKc_PknB_like"/>
    <property type="match status" value="1"/>
</dbReference>
<dbReference type="Pfam" id="PF00069">
    <property type="entry name" value="Pkinase"/>
    <property type="match status" value="1"/>
</dbReference>
<dbReference type="InterPro" id="IPR008271">
    <property type="entry name" value="Ser/Thr_kinase_AS"/>
</dbReference>
<evidence type="ECO:0000256" key="5">
    <source>
        <dbReference type="PROSITE-ProRule" id="PRU10141"/>
    </source>
</evidence>
<dbReference type="GeneID" id="95520034"/>
<keyword evidence="1" id="KW-0808">Transferase</keyword>
<dbReference type="InterPro" id="IPR011009">
    <property type="entry name" value="Kinase-like_dom_sf"/>
</dbReference>
<proteinExistence type="predicted"/>
<dbReference type="PANTHER" id="PTHR43289:SF34">
    <property type="entry name" value="SERINE_THREONINE-PROTEIN KINASE YBDM-RELATED"/>
    <property type="match status" value="1"/>
</dbReference>
<keyword evidence="3 7" id="KW-0418">Kinase</keyword>
<reference evidence="7 8" key="1">
    <citation type="journal article" date="2018" name="Front. Microbiol.">
        <title>Genome Sequencing of Streptomyces atratus SCSIOZH16 and Activation Production of Nocardamine via Metabolic Engineering.</title>
        <authorList>
            <person name="Li Y."/>
            <person name="Zhang C."/>
            <person name="Liu C."/>
            <person name="Ju J."/>
            <person name="Ma J."/>
        </authorList>
    </citation>
    <scope>NUCLEOTIDE SEQUENCE [LARGE SCALE GENOMIC DNA]</scope>
    <source>
        <strain evidence="7 8">SCSIO_ZH16</strain>
    </source>
</reference>
<dbReference type="KEGG" id="sata:C5746_16335"/>
<evidence type="ECO:0000256" key="4">
    <source>
        <dbReference type="ARBA" id="ARBA00022840"/>
    </source>
</evidence>
<evidence type="ECO:0000259" key="6">
    <source>
        <dbReference type="PROSITE" id="PS50011"/>
    </source>
</evidence>
<organism evidence="7 8">
    <name type="scientific">Streptomyces atratus</name>
    <dbReference type="NCBI Taxonomy" id="1893"/>
    <lineage>
        <taxon>Bacteria</taxon>
        <taxon>Bacillati</taxon>
        <taxon>Actinomycetota</taxon>
        <taxon>Actinomycetes</taxon>
        <taxon>Kitasatosporales</taxon>
        <taxon>Streptomycetaceae</taxon>
        <taxon>Streptomyces</taxon>
    </lineage>
</organism>
<sequence length="339" mass="36176">MQDGVPGPLRADDPQEISGYVLRGRVGEGGMGTVYLSHTRGGQPVALKVIRREHAQSAAFRVRFAREVATARRVSGYHLVPVVDHDAEGPLPWLATHYVPGLPLDTVLDAHGPLPTSAVLRLTGCLAGALDAVHTAGVIHRDIKPANLLLAASGPWLLDFGIARAADTRTLTTAGRLVGSPKNMSPEHALGRRLTPASDVFALGLLAAEAATGQHPYGRGHALAVAARIAGTDREPPRLDHHPEPLRRVLRLCLAARPAERPTAADVAELCRQSLGTDGGRDLRDFGGWLPDPVASAVARIETATRPRPTSYTPTYVPTVRDPLAADWPHRIRRASAPE</sequence>
<dbReference type="RefSeq" id="WP_114244829.1">
    <property type="nucleotide sequence ID" value="NZ_CP027306.1"/>
</dbReference>
<dbReference type="GO" id="GO:0005524">
    <property type="term" value="F:ATP binding"/>
    <property type="evidence" value="ECO:0007669"/>
    <property type="project" value="UniProtKB-UniRule"/>
</dbReference>
<dbReference type="EMBL" id="CP027306">
    <property type="protein sequence ID" value="AXE78240.1"/>
    <property type="molecule type" value="Genomic_DNA"/>
</dbReference>
<dbReference type="PROSITE" id="PS00107">
    <property type="entry name" value="PROTEIN_KINASE_ATP"/>
    <property type="match status" value="1"/>
</dbReference>
<accession>A0A2Z5JD53</accession>
<dbReference type="InterPro" id="IPR000719">
    <property type="entry name" value="Prot_kinase_dom"/>
</dbReference>
<dbReference type="InterPro" id="IPR017441">
    <property type="entry name" value="Protein_kinase_ATP_BS"/>
</dbReference>
<evidence type="ECO:0000313" key="7">
    <source>
        <dbReference type="EMBL" id="AXE78240.1"/>
    </source>
</evidence>
<name>A0A2Z5JD53_STRAR</name>
<dbReference type="SUPFAM" id="SSF56112">
    <property type="entry name" value="Protein kinase-like (PK-like)"/>
    <property type="match status" value="1"/>
</dbReference>
<dbReference type="Gene3D" id="1.10.510.10">
    <property type="entry name" value="Transferase(Phosphotransferase) domain 1"/>
    <property type="match status" value="1"/>
</dbReference>
<keyword evidence="7" id="KW-0723">Serine/threonine-protein kinase</keyword>
<gene>
    <name evidence="7" type="ORF">C5746_16335</name>
</gene>
<dbReference type="Gene3D" id="3.30.200.20">
    <property type="entry name" value="Phosphorylase Kinase, domain 1"/>
    <property type="match status" value="1"/>
</dbReference>
<keyword evidence="2 5" id="KW-0547">Nucleotide-binding</keyword>
<dbReference type="GO" id="GO:0004674">
    <property type="term" value="F:protein serine/threonine kinase activity"/>
    <property type="evidence" value="ECO:0007669"/>
    <property type="project" value="UniProtKB-KW"/>
</dbReference>
<evidence type="ECO:0000256" key="3">
    <source>
        <dbReference type="ARBA" id="ARBA00022777"/>
    </source>
</evidence>
<dbReference type="SMART" id="SM00220">
    <property type="entry name" value="S_TKc"/>
    <property type="match status" value="1"/>
</dbReference>
<feature type="binding site" evidence="5">
    <location>
        <position position="48"/>
    </location>
    <ligand>
        <name>ATP</name>
        <dbReference type="ChEBI" id="CHEBI:30616"/>
    </ligand>
</feature>
<dbReference type="PANTHER" id="PTHR43289">
    <property type="entry name" value="MITOGEN-ACTIVATED PROTEIN KINASE KINASE KINASE 20-RELATED"/>
    <property type="match status" value="1"/>
</dbReference>
<protein>
    <submittedName>
        <fullName evidence="7">Serine/threonine protein kinase</fullName>
    </submittedName>
</protein>
<keyword evidence="4 5" id="KW-0067">ATP-binding</keyword>
<dbReference type="PROSITE" id="PS00108">
    <property type="entry name" value="PROTEIN_KINASE_ST"/>
    <property type="match status" value="1"/>
</dbReference>
<dbReference type="Proteomes" id="UP000252698">
    <property type="component" value="Chromosome"/>
</dbReference>
<evidence type="ECO:0000256" key="1">
    <source>
        <dbReference type="ARBA" id="ARBA00022679"/>
    </source>
</evidence>
<dbReference type="PROSITE" id="PS50011">
    <property type="entry name" value="PROTEIN_KINASE_DOM"/>
    <property type="match status" value="1"/>
</dbReference>
<evidence type="ECO:0000256" key="2">
    <source>
        <dbReference type="ARBA" id="ARBA00022741"/>
    </source>
</evidence>
<evidence type="ECO:0000313" key="8">
    <source>
        <dbReference type="Proteomes" id="UP000252698"/>
    </source>
</evidence>